<dbReference type="KEGG" id="abas:ACPOL_6948"/>
<evidence type="ECO:0000259" key="1">
    <source>
        <dbReference type="Pfam" id="PF01261"/>
    </source>
</evidence>
<keyword evidence="3" id="KW-1185">Reference proteome</keyword>
<protein>
    <submittedName>
        <fullName evidence="2">Inosose isomerase</fullName>
    </submittedName>
</protein>
<dbReference type="PROSITE" id="PS51318">
    <property type="entry name" value="TAT"/>
    <property type="match status" value="1"/>
</dbReference>
<reference evidence="2 3" key="1">
    <citation type="journal article" date="2018" name="Front. Microbiol.">
        <title>Hydrolytic Capabilities as a Key to Environmental Success: Chitinolytic and Cellulolytic Acidobacteria From Acidic Sub-arctic Soils and Boreal Peatlands.</title>
        <authorList>
            <person name="Belova S.E."/>
            <person name="Ravin N.V."/>
            <person name="Pankratov T.A."/>
            <person name="Rakitin A.L."/>
            <person name="Ivanova A.A."/>
            <person name="Beletsky A.V."/>
            <person name="Mardanov A.V."/>
            <person name="Sinninghe Damste J.S."/>
            <person name="Dedysh S.N."/>
        </authorList>
    </citation>
    <scope>NUCLEOTIDE SEQUENCE [LARGE SCALE GENOMIC DNA]</scope>
    <source>
        <strain evidence="2 3">SBC82</strain>
        <plasmid evidence="3">pacpol4</plasmid>
    </source>
</reference>
<gene>
    <name evidence="2" type="ORF">ACPOL_6948</name>
</gene>
<dbReference type="GO" id="GO:0016853">
    <property type="term" value="F:isomerase activity"/>
    <property type="evidence" value="ECO:0007669"/>
    <property type="project" value="UniProtKB-KW"/>
</dbReference>
<dbReference type="InterPro" id="IPR019546">
    <property type="entry name" value="TAT_signal_bac_arc"/>
</dbReference>
<dbReference type="OrthoDB" id="9779184at2"/>
<dbReference type="NCBIfam" id="TIGR01409">
    <property type="entry name" value="TAT_signal_seq"/>
    <property type="match status" value="1"/>
</dbReference>
<dbReference type="Proteomes" id="UP000253606">
    <property type="component" value="Plasmid pACPOL4"/>
</dbReference>
<proteinExistence type="predicted"/>
<keyword evidence="2" id="KW-0614">Plasmid</keyword>
<dbReference type="InterPro" id="IPR050312">
    <property type="entry name" value="IolE/XylAMocC-like"/>
</dbReference>
<sequence>MNRRRFLGASLSAGAAMASSPLLPKPQAIVGAENTGGAQTKPRKLPIGVFNPPFRDLTLDEMLDKFSSLGIEAVEIGAGGYTGTPQCPVPDLLANPAKARQWKKKFDDRSMPIMALTCHTNALHPDPAKAAGFALQFRQALQLAGMLEIPTVVGFSGCPGGSPTDTTPNWVVYGWPSDHSAALAWQWKERVIPYWGETVRFARQCGVRRIALEMHPNFVVYNPRTLLRLREAVGQEIGANCDLSHLFWQQCDAVEVIRSLARQGAIYHAHMKDTAFFPENVDRFGVLNFAASPNDKEGSEMFRAVGYGHGVSLWKDVIAAYMAVGYDGMLSVENEDNLLSAETGVTRSLAVLKNAREELLSNHLNPGDSPG</sequence>
<geneLocation type="plasmid" evidence="3">
    <name>pacpol4</name>
</geneLocation>
<dbReference type="EMBL" id="CP030843">
    <property type="protein sequence ID" value="AXC16152.1"/>
    <property type="molecule type" value="Genomic_DNA"/>
</dbReference>
<dbReference type="InterPro" id="IPR006311">
    <property type="entry name" value="TAT_signal"/>
</dbReference>
<name>A0A2Z5GA69_9BACT</name>
<organism evidence="2 3">
    <name type="scientific">Acidisarcina polymorpha</name>
    <dbReference type="NCBI Taxonomy" id="2211140"/>
    <lineage>
        <taxon>Bacteria</taxon>
        <taxon>Pseudomonadati</taxon>
        <taxon>Acidobacteriota</taxon>
        <taxon>Terriglobia</taxon>
        <taxon>Terriglobales</taxon>
        <taxon>Acidobacteriaceae</taxon>
        <taxon>Acidisarcina</taxon>
    </lineage>
</organism>
<dbReference type="PANTHER" id="PTHR12110">
    <property type="entry name" value="HYDROXYPYRUVATE ISOMERASE"/>
    <property type="match status" value="1"/>
</dbReference>
<dbReference type="Gene3D" id="3.20.20.150">
    <property type="entry name" value="Divalent-metal-dependent TIM barrel enzymes"/>
    <property type="match status" value="1"/>
</dbReference>
<accession>A0A2Z5GA69</accession>
<dbReference type="InterPro" id="IPR013022">
    <property type="entry name" value="Xyl_isomerase-like_TIM-brl"/>
</dbReference>
<dbReference type="Pfam" id="PF01261">
    <property type="entry name" value="AP_endonuc_2"/>
    <property type="match status" value="1"/>
</dbReference>
<feature type="domain" description="Xylose isomerase-like TIM barrel" evidence="1">
    <location>
        <begin position="65"/>
        <end position="354"/>
    </location>
</feature>
<dbReference type="InterPro" id="IPR036237">
    <property type="entry name" value="Xyl_isomerase-like_sf"/>
</dbReference>
<evidence type="ECO:0000313" key="3">
    <source>
        <dbReference type="Proteomes" id="UP000253606"/>
    </source>
</evidence>
<dbReference type="RefSeq" id="WP_114211336.1">
    <property type="nucleotide sequence ID" value="NZ_CP030843.1"/>
</dbReference>
<dbReference type="AlphaFoldDB" id="A0A2Z5GA69"/>
<evidence type="ECO:0000313" key="2">
    <source>
        <dbReference type="EMBL" id="AXC16152.1"/>
    </source>
</evidence>
<dbReference type="SUPFAM" id="SSF51658">
    <property type="entry name" value="Xylose isomerase-like"/>
    <property type="match status" value="1"/>
</dbReference>
<keyword evidence="2" id="KW-0413">Isomerase</keyword>
<dbReference type="PANTHER" id="PTHR12110:SF21">
    <property type="entry name" value="XYLOSE ISOMERASE-LIKE TIM BARREL DOMAIN-CONTAINING PROTEIN"/>
    <property type="match status" value="1"/>
</dbReference>